<dbReference type="AlphaFoldDB" id="A0A0P0VZJ0"/>
<evidence type="ECO:0000313" key="2">
    <source>
        <dbReference type="Proteomes" id="UP000059680"/>
    </source>
</evidence>
<dbReference type="Gramene" id="Os03t0416250-00">
    <property type="protein sequence ID" value="Os03t0416250-00"/>
    <property type="gene ID" value="Os03g0416250"/>
</dbReference>
<dbReference type="EMBL" id="AP014959">
    <property type="protein sequence ID" value="BAS84703.1"/>
    <property type="molecule type" value="Genomic_DNA"/>
</dbReference>
<dbReference type="InParanoid" id="A0A0P0VZJ0"/>
<evidence type="ECO:0000313" key="1">
    <source>
        <dbReference type="EMBL" id="BAS84703.1"/>
    </source>
</evidence>
<dbReference type="PaxDb" id="39947-A0A0P0VZJ0"/>
<organism evidence="1 2">
    <name type="scientific">Oryza sativa subsp. japonica</name>
    <name type="common">Rice</name>
    <dbReference type="NCBI Taxonomy" id="39947"/>
    <lineage>
        <taxon>Eukaryota</taxon>
        <taxon>Viridiplantae</taxon>
        <taxon>Streptophyta</taxon>
        <taxon>Embryophyta</taxon>
        <taxon>Tracheophyta</taxon>
        <taxon>Spermatophyta</taxon>
        <taxon>Magnoliopsida</taxon>
        <taxon>Liliopsida</taxon>
        <taxon>Poales</taxon>
        <taxon>Poaceae</taxon>
        <taxon>BOP clade</taxon>
        <taxon>Oryzoideae</taxon>
        <taxon>Oryzeae</taxon>
        <taxon>Oryzinae</taxon>
        <taxon>Oryza</taxon>
        <taxon>Oryza sativa</taxon>
    </lineage>
</organism>
<keyword evidence="2" id="KW-1185">Reference proteome</keyword>
<protein>
    <submittedName>
        <fullName evidence="1">Os03g0416250 protein</fullName>
    </submittedName>
</protein>
<reference evidence="1 2" key="3">
    <citation type="journal article" date="2013" name="Rice">
        <title>Improvement of the Oryza sativa Nipponbare reference genome using next generation sequence and optical map data.</title>
        <authorList>
            <person name="Kawahara Y."/>
            <person name="de la Bastide M."/>
            <person name="Hamilton J.P."/>
            <person name="Kanamori H."/>
            <person name="McCombie W.R."/>
            <person name="Ouyang S."/>
            <person name="Schwartz D.C."/>
            <person name="Tanaka T."/>
            <person name="Wu J."/>
            <person name="Zhou S."/>
            <person name="Childs K.L."/>
            <person name="Davidson R.M."/>
            <person name="Lin H."/>
            <person name="Quesada-Ocampo L."/>
            <person name="Vaillancourt B."/>
            <person name="Sakai H."/>
            <person name="Lee S.S."/>
            <person name="Kim J."/>
            <person name="Numa H."/>
            <person name="Itoh T."/>
            <person name="Buell C.R."/>
            <person name="Matsumoto T."/>
        </authorList>
    </citation>
    <scope>NUCLEOTIDE SEQUENCE [LARGE SCALE GENOMIC DNA]</scope>
    <source>
        <strain evidence="2">cv. Nipponbare</strain>
    </source>
</reference>
<proteinExistence type="predicted"/>
<name>A0A0P0VZJ0_ORYSJ</name>
<dbReference type="Proteomes" id="UP000059680">
    <property type="component" value="Chromosome 3"/>
</dbReference>
<accession>A0A0P0VZJ0</accession>
<sequence>MAVEGLVLEAEDLGDVVEVGVLGDERPLGVVHAVVEVCDGDLGAPVVLVVELDVPVHADRAHVRRALQQRRPVLARRVHPRRQRPLRVAHDALGAAAPSWPHPQAHLAHGTMVLL</sequence>
<gene>
    <name evidence="1" type="ordered locus">Os03g0416250</name>
    <name evidence="1" type="ORF">OSNPB_030416250</name>
</gene>
<reference evidence="1 2" key="2">
    <citation type="journal article" date="2013" name="Plant Cell Physiol.">
        <title>Rice Annotation Project Database (RAP-DB): an integrative and interactive database for rice genomics.</title>
        <authorList>
            <person name="Sakai H."/>
            <person name="Lee S.S."/>
            <person name="Tanaka T."/>
            <person name="Numa H."/>
            <person name="Kim J."/>
            <person name="Kawahara Y."/>
            <person name="Wakimoto H."/>
            <person name="Yang C.C."/>
            <person name="Iwamoto M."/>
            <person name="Abe T."/>
            <person name="Yamada Y."/>
            <person name="Muto A."/>
            <person name="Inokuchi H."/>
            <person name="Ikemura T."/>
            <person name="Matsumoto T."/>
            <person name="Sasaki T."/>
            <person name="Itoh T."/>
        </authorList>
    </citation>
    <scope>NUCLEOTIDE SEQUENCE [LARGE SCALE GENOMIC DNA]</scope>
    <source>
        <strain evidence="2">cv. Nipponbare</strain>
    </source>
</reference>
<reference evidence="2" key="1">
    <citation type="journal article" date="2005" name="Nature">
        <title>The map-based sequence of the rice genome.</title>
        <authorList>
            <consortium name="International rice genome sequencing project (IRGSP)"/>
            <person name="Matsumoto T."/>
            <person name="Wu J."/>
            <person name="Kanamori H."/>
            <person name="Katayose Y."/>
            <person name="Fujisawa M."/>
            <person name="Namiki N."/>
            <person name="Mizuno H."/>
            <person name="Yamamoto K."/>
            <person name="Antonio B.A."/>
            <person name="Baba T."/>
            <person name="Sakata K."/>
            <person name="Nagamura Y."/>
            <person name="Aoki H."/>
            <person name="Arikawa K."/>
            <person name="Arita K."/>
            <person name="Bito T."/>
            <person name="Chiden Y."/>
            <person name="Fujitsuka N."/>
            <person name="Fukunaka R."/>
            <person name="Hamada M."/>
            <person name="Harada C."/>
            <person name="Hayashi A."/>
            <person name="Hijishita S."/>
            <person name="Honda M."/>
            <person name="Hosokawa S."/>
            <person name="Ichikawa Y."/>
            <person name="Idonuma A."/>
            <person name="Iijima M."/>
            <person name="Ikeda M."/>
            <person name="Ikeno M."/>
            <person name="Ito K."/>
            <person name="Ito S."/>
            <person name="Ito T."/>
            <person name="Ito Y."/>
            <person name="Ito Y."/>
            <person name="Iwabuchi A."/>
            <person name="Kamiya K."/>
            <person name="Karasawa W."/>
            <person name="Kurita K."/>
            <person name="Katagiri S."/>
            <person name="Kikuta A."/>
            <person name="Kobayashi H."/>
            <person name="Kobayashi N."/>
            <person name="Machita K."/>
            <person name="Maehara T."/>
            <person name="Masukawa M."/>
            <person name="Mizubayashi T."/>
            <person name="Mukai Y."/>
            <person name="Nagasaki H."/>
            <person name="Nagata Y."/>
            <person name="Naito S."/>
            <person name="Nakashima M."/>
            <person name="Nakama Y."/>
            <person name="Nakamichi Y."/>
            <person name="Nakamura M."/>
            <person name="Meguro A."/>
            <person name="Negishi M."/>
            <person name="Ohta I."/>
            <person name="Ohta T."/>
            <person name="Okamoto M."/>
            <person name="Ono N."/>
            <person name="Saji S."/>
            <person name="Sakaguchi M."/>
            <person name="Sakai K."/>
            <person name="Shibata M."/>
            <person name="Shimokawa T."/>
            <person name="Song J."/>
            <person name="Takazaki Y."/>
            <person name="Terasawa K."/>
            <person name="Tsugane M."/>
            <person name="Tsuji K."/>
            <person name="Ueda S."/>
            <person name="Waki K."/>
            <person name="Yamagata H."/>
            <person name="Yamamoto M."/>
            <person name="Yamamoto S."/>
            <person name="Yamane H."/>
            <person name="Yoshiki S."/>
            <person name="Yoshihara R."/>
            <person name="Yukawa K."/>
            <person name="Zhong H."/>
            <person name="Yano M."/>
            <person name="Yuan Q."/>
            <person name="Ouyang S."/>
            <person name="Liu J."/>
            <person name="Jones K.M."/>
            <person name="Gansberger K."/>
            <person name="Moffat K."/>
            <person name="Hill J."/>
            <person name="Bera J."/>
            <person name="Fadrosh D."/>
            <person name="Jin S."/>
            <person name="Johri S."/>
            <person name="Kim M."/>
            <person name="Overton L."/>
            <person name="Reardon M."/>
            <person name="Tsitrin T."/>
            <person name="Vuong H."/>
            <person name="Weaver B."/>
            <person name="Ciecko A."/>
            <person name="Tallon L."/>
            <person name="Jackson J."/>
            <person name="Pai G."/>
            <person name="Aken S.V."/>
            <person name="Utterback T."/>
            <person name="Reidmuller S."/>
            <person name="Feldblyum T."/>
            <person name="Hsiao J."/>
            <person name="Zismann V."/>
            <person name="Iobst S."/>
            <person name="de Vazeille A.R."/>
            <person name="Buell C.R."/>
            <person name="Ying K."/>
            <person name="Li Y."/>
            <person name="Lu T."/>
            <person name="Huang Y."/>
            <person name="Zhao Q."/>
            <person name="Feng Q."/>
            <person name="Zhang L."/>
            <person name="Zhu J."/>
            <person name="Weng Q."/>
            <person name="Mu J."/>
            <person name="Lu Y."/>
            <person name="Fan D."/>
            <person name="Liu Y."/>
            <person name="Guan J."/>
            <person name="Zhang Y."/>
            <person name="Yu S."/>
            <person name="Liu X."/>
            <person name="Zhang Y."/>
            <person name="Hong G."/>
            <person name="Han B."/>
            <person name="Choisne N."/>
            <person name="Demange N."/>
            <person name="Orjeda G."/>
            <person name="Samain S."/>
            <person name="Cattolico L."/>
            <person name="Pelletier E."/>
            <person name="Couloux A."/>
            <person name="Segurens B."/>
            <person name="Wincker P."/>
            <person name="D'Hont A."/>
            <person name="Scarpelli C."/>
            <person name="Weissenbach J."/>
            <person name="Salanoubat M."/>
            <person name="Quetier F."/>
            <person name="Yu Y."/>
            <person name="Kim H.R."/>
            <person name="Rambo T."/>
            <person name="Currie J."/>
            <person name="Collura K."/>
            <person name="Luo M."/>
            <person name="Yang T."/>
            <person name="Ammiraju J.S.S."/>
            <person name="Engler F."/>
            <person name="Soderlund C."/>
            <person name="Wing R.A."/>
            <person name="Palmer L.E."/>
            <person name="de la Bastide M."/>
            <person name="Spiegel L."/>
            <person name="Nascimento L."/>
            <person name="Zutavern T."/>
            <person name="O'Shaughnessy A."/>
            <person name="Dike S."/>
            <person name="Dedhia N."/>
            <person name="Preston R."/>
            <person name="Balija V."/>
            <person name="McCombie W.R."/>
            <person name="Chow T."/>
            <person name="Chen H."/>
            <person name="Chung M."/>
            <person name="Chen C."/>
            <person name="Shaw J."/>
            <person name="Wu H."/>
            <person name="Hsiao K."/>
            <person name="Chao Y."/>
            <person name="Chu M."/>
            <person name="Cheng C."/>
            <person name="Hour A."/>
            <person name="Lee P."/>
            <person name="Lin S."/>
            <person name="Lin Y."/>
            <person name="Liou J."/>
            <person name="Liu S."/>
            <person name="Hsing Y."/>
            <person name="Raghuvanshi S."/>
            <person name="Mohanty A."/>
            <person name="Bharti A.K."/>
            <person name="Gaur A."/>
            <person name="Gupta V."/>
            <person name="Kumar D."/>
            <person name="Ravi V."/>
            <person name="Vij S."/>
            <person name="Kapur A."/>
            <person name="Khurana P."/>
            <person name="Khurana P."/>
            <person name="Khurana J.P."/>
            <person name="Tyagi A.K."/>
            <person name="Gaikwad K."/>
            <person name="Singh A."/>
            <person name="Dalal V."/>
            <person name="Srivastava S."/>
            <person name="Dixit A."/>
            <person name="Pal A.K."/>
            <person name="Ghazi I.A."/>
            <person name="Yadav M."/>
            <person name="Pandit A."/>
            <person name="Bhargava A."/>
            <person name="Sureshbabu K."/>
            <person name="Batra K."/>
            <person name="Sharma T.R."/>
            <person name="Mohapatra T."/>
            <person name="Singh N.K."/>
            <person name="Messing J."/>
            <person name="Nelson A.B."/>
            <person name="Fuks G."/>
            <person name="Kavchok S."/>
            <person name="Keizer G."/>
            <person name="Linton E."/>
            <person name="Llaca V."/>
            <person name="Song R."/>
            <person name="Tanyolac B."/>
            <person name="Young S."/>
            <person name="Ho-Il K."/>
            <person name="Hahn J.H."/>
            <person name="Sangsakoo G."/>
            <person name="Vanavichit A."/>
            <person name="de Mattos Luiz.A.T."/>
            <person name="Zimmer P.D."/>
            <person name="Malone G."/>
            <person name="Dellagostin O."/>
            <person name="de Oliveira A.C."/>
            <person name="Bevan M."/>
            <person name="Bancroft I."/>
            <person name="Minx P."/>
            <person name="Cordum H."/>
            <person name="Wilson R."/>
            <person name="Cheng Z."/>
            <person name="Jin W."/>
            <person name="Jiang J."/>
            <person name="Leong S.A."/>
            <person name="Iwama H."/>
            <person name="Gojobori T."/>
            <person name="Itoh T."/>
            <person name="Niimura Y."/>
            <person name="Fujii Y."/>
            <person name="Habara T."/>
            <person name="Sakai H."/>
            <person name="Sato Y."/>
            <person name="Wilson G."/>
            <person name="Kumar K."/>
            <person name="McCouch S."/>
            <person name="Juretic N."/>
            <person name="Hoen D."/>
            <person name="Wright S."/>
            <person name="Bruskiewich R."/>
            <person name="Bureau T."/>
            <person name="Miyao A."/>
            <person name="Hirochika H."/>
            <person name="Nishikawa T."/>
            <person name="Kadowaki K."/>
            <person name="Sugiura M."/>
            <person name="Burr B."/>
            <person name="Sasaki T."/>
        </authorList>
    </citation>
    <scope>NUCLEOTIDE SEQUENCE [LARGE SCALE GENOMIC DNA]</scope>
    <source>
        <strain evidence="2">cv. Nipponbare</strain>
    </source>
</reference>